<evidence type="ECO:0000313" key="10">
    <source>
        <dbReference type="Proteomes" id="UP000013827"/>
    </source>
</evidence>
<sequence>MLAVDGVLQPPADLQGIIDKTAQFALYTVPRPVGVVPLDLDTIQLSAQFVARNGRPFLTGLANRESKNPQFDFLKPTHFLFPYFTSLVDAYSKCLAPPEGLRERLASDSADPAGALTRMFRHAAFHREKERAKLSQESAVDAERRANLLIDWQDFVVVETIGFDDDEEEALPAPQDLKEAAAAAKPAEGQPAAANEQGDAEMEELPPPPPPGVPERLIRKDYVPQIGVKPAGSVGYAIDPITRQQVRLDEMEEHMRISLLDPKWKEQKQLEEERRKDSNVAGDEDINRALKHFAKRRTDIFGDKEVAIGEMVGANAVQEEMELAKKVIWDGHSSSIARTANMALQTGMRSQEPAIDASSNLGNPFLERKLKGEKDTQPVPRTASPPRDALEEQPK</sequence>
<reference evidence="10" key="1">
    <citation type="journal article" date="2013" name="Nature">
        <title>Pan genome of the phytoplankton Emiliania underpins its global distribution.</title>
        <authorList>
            <person name="Read B.A."/>
            <person name="Kegel J."/>
            <person name="Klute M.J."/>
            <person name="Kuo A."/>
            <person name="Lefebvre S.C."/>
            <person name="Maumus F."/>
            <person name="Mayer C."/>
            <person name="Miller J."/>
            <person name="Monier A."/>
            <person name="Salamov A."/>
            <person name="Young J."/>
            <person name="Aguilar M."/>
            <person name="Claverie J.M."/>
            <person name="Frickenhaus S."/>
            <person name="Gonzalez K."/>
            <person name="Herman E.K."/>
            <person name="Lin Y.C."/>
            <person name="Napier J."/>
            <person name="Ogata H."/>
            <person name="Sarno A.F."/>
            <person name="Shmutz J."/>
            <person name="Schroeder D."/>
            <person name="de Vargas C."/>
            <person name="Verret F."/>
            <person name="von Dassow P."/>
            <person name="Valentin K."/>
            <person name="Van de Peer Y."/>
            <person name="Wheeler G."/>
            <person name="Dacks J.B."/>
            <person name="Delwiche C.F."/>
            <person name="Dyhrman S.T."/>
            <person name="Glockner G."/>
            <person name="John U."/>
            <person name="Richards T."/>
            <person name="Worden A.Z."/>
            <person name="Zhang X."/>
            <person name="Grigoriev I.V."/>
            <person name="Allen A.E."/>
            <person name="Bidle K."/>
            <person name="Borodovsky M."/>
            <person name="Bowler C."/>
            <person name="Brownlee C."/>
            <person name="Cock J.M."/>
            <person name="Elias M."/>
            <person name="Gladyshev V.N."/>
            <person name="Groth M."/>
            <person name="Guda C."/>
            <person name="Hadaegh A."/>
            <person name="Iglesias-Rodriguez M.D."/>
            <person name="Jenkins J."/>
            <person name="Jones B.M."/>
            <person name="Lawson T."/>
            <person name="Leese F."/>
            <person name="Lindquist E."/>
            <person name="Lobanov A."/>
            <person name="Lomsadze A."/>
            <person name="Malik S.B."/>
            <person name="Marsh M.E."/>
            <person name="Mackinder L."/>
            <person name="Mock T."/>
            <person name="Mueller-Roeber B."/>
            <person name="Pagarete A."/>
            <person name="Parker M."/>
            <person name="Probert I."/>
            <person name="Quesneville H."/>
            <person name="Raines C."/>
            <person name="Rensing S.A."/>
            <person name="Riano-Pachon D.M."/>
            <person name="Richier S."/>
            <person name="Rokitta S."/>
            <person name="Shiraiwa Y."/>
            <person name="Soanes D.M."/>
            <person name="van der Giezen M."/>
            <person name="Wahlund T.M."/>
            <person name="Williams B."/>
            <person name="Wilson W."/>
            <person name="Wolfe G."/>
            <person name="Wurch L.L."/>
        </authorList>
    </citation>
    <scope>NUCLEOTIDE SEQUENCE</scope>
</reference>
<evidence type="ECO:0000256" key="2">
    <source>
        <dbReference type="ARBA" id="ARBA00022664"/>
    </source>
</evidence>
<dbReference type="RefSeq" id="XP_005781103.1">
    <property type="nucleotide sequence ID" value="XM_005781046.1"/>
</dbReference>
<dbReference type="InterPro" id="IPR045146">
    <property type="entry name" value="SF3A1"/>
</dbReference>
<dbReference type="GO" id="GO:0071013">
    <property type="term" value="C:catalytic step 2 spliceosome"/>
    <property type="evidence" value="ECO:0007669"/>
    <property type="project" value="TreeGrafter"/>
</dbReference>
<dbReference type="PANTHER" id="PTHR15316:SF1">
    <property type="entry name" value="SPLICING FACTOR 3A SUBUNIT 1"/>
    <property type="match status" value="1"/>
</dbReference>
<dbReference type="FunFam" id="1.10.10.790:FF:000001">
    <property type="entry name" value="Splicing factor 3a, subunit 1"/>
    <property type="match status" value="1"/>
</dbReference>
<dbReference type="KEGG" id="ehx:EMIHUDRAFT_234832"/>
<keyword evidence="2" id="KW-0507">mRNA processing</keyword>
<dbReference type="SMART" id="SM00648">
    <property type="entry name" value="SWAP"/>
    <property type="match status" value="1"/>
</dbReference>
<keyword evidence="5" id="KW-0508">mRNA splicing</keyword>
<dbReference type="GO" id="GO:0000381">
    <property type="term" value="P:regulation of alternative mRNA splicing, via spliceosome"/>
    <property type="evidence" value="ECO:0007669"/>
    <property type="project" value="TreeGrafter"/>
</dbReference>
<dbReference type="Proteomes" id="UP000013827">
    <property type="component" value="Unassembled WGS sequence"/>
</dbReference>
<keyword evidence="6" id="KW-0539">Nucleus</keyword>
<protein>
    <recommendedName>
        <fullName evidence="8">SURP motif domain-containing protein</fullName>
    </recommendedName>
</protein>
<dbReference type="GO" id="GO:0071004">
    <property type="term" value="C:U2-type prespliceosome"/>
    <property type="evidence" value="ECO:0007669"/>
    <property type="project" value="TreeGrafter"/>
</dbReference>
<feature type="compositionally biased region" description="Low complexity" evidence="7">
    <location>
        <begin position="179"/>
        <end position="194"/>
    </location>
</feature>
<feature type="domain" description="SURP motif" evidence="8">
    <location>
        <begin position="42"/>
        <end position="84"/>
    </location>
</feature>
<dbReference type="Pfam" id="PF01805">
    <property type="entry name" value="Surp"/>
    <property type="match status" value="1"/>
</dbReference>
<evidence type="ECO:0000256" key="1">
    <source>
        <dbReference type="ARBA" id="ARBA00004123"/>
    </source>
</evidence>
<dbReference type="SUPFAM" id="SSF109905">
    <property type="entry name" value="Surp module (SWAP domain)"/>
    <property type="match status" value="1"/>
</dbReference>
<dbReference type="STRING" id="2903.R1F608"/>
<keyword evidence="10" id="KW-1185">Reference proteome</keyword>
<reference evidence="9" key="2">
    <citation type="submission" date="2024-10" db="UniProtKB">
        <authorList>
            <consortium name="EnsemblProtists"/>
        </authorList>
    </citation>
    <scope>IDENTIFICATION</scope>
</reference>
<dbReference type="PANTHER" id="PTHR15316">
    <property type="entry name" value="SPLICEOSOME ASSOCIATED PROTEIN 114/SWAP SPLICING FACTOR-RELATED"/>
    <property type="match status" value="1"/>
</dbReference>
<dbReference type="PaxDb" id="2903-EOD28674"/>
<dbReference type="Gene3D" id="1.10.10.790">
    <property type="entry name" value="Surp module"/>
    <property type="match status" value="1"/>
</dbReference>
<dbReference type="Pfam" id="PF12230">
    <property type="entry name" value="PRP21_like_P"/>
    <property type="match status" value="1"/>
</dbReference>
<evidence type="ECO:0000259" key="8">
    <source>
        <dbReference type="PROSITE" id="PS50128"/>
    </source>
</evidence>
<dbReference type="InterPro" id="IPR035967">
    <property type="entry name" value="SWAP/Surp_sf"/>
</dbReference>
<keyword evidence="3" id="KW-0747">Spliceosome</keyword>
<dbReference type="InterPro" id="IPR022030">
    <property type="entry name" value="SF3A1_dom"/>
</dbReference>
<evidence type="ECO:0000313" key="9">
    <source>
        <dbReference type="EnsemblProtists" id="EOD28674"/>
    </source>
</evidence>
<evidence type="ECO:0000256" key="7">
    <source>
        <dbReference type="SAM" id="MobiDB-lite"/>
    </source>
</evidence>
<dbReference type="HOGENOM" id="CLU_013259_5_0_1"/>
<proteinExistence type="predicted"/>
<evidence type="ECO:0000256" key="3">
    <source>
        <dbReference type="ARBA" id="ARBA00022728"/>
    </source>
</evidence>
<name>A0A0D3JYT9_EMIH1</name>
<accession>A0A0D3JYT9</accession>
<keyword evidence="4" id="KW-0677">Repeat</keyword>
<dbReference type="EnsemblProtists" id="EOD28674">
    <property type="protein sequence ID" value="EOD28674"/>
    <property type="gene ID" value="EMIHUDRAFT_234832"/>
</dbReference>
<feature type="compositionally biased region" description="Basic and acidic residues" evidence="7">
    <location>
        <begin position="366"/>
        <end position="376"/>
    </location>
</feature>
<dbReference type="GO" id="GO:0045292">
    <property type="term" value="P:mRNA cis splicing, via spliceosome"/>
    <property type="evidence" value="ECO:0007669"/>
    <property type="project" value="InterPro"/>
</dbReference>
<evidence type="ECO:0000256" key="6">
    <source>
        <dbReference type="ARBA" id="ARBA00023242"/>
    </source>
</evidence>
<feature type="region of interest" description="Disordered" evidence="7">
    <location>
        <begin position="179"/>
        <end position="216"/>
    </location>
</feature>
<dbReference type="InterPro" id="IPR000061">
    <property type="entry name" value="Surp"/>
</dbReference>
<dbReference type="GO" id="GO:0005686">
    <property type="term" value="C:U2 snRNP"/>
    <property type="evidence" value="ECO:0007669"/>
    <property type="project" value="TreeGrafter"/>
</dbReference>
<feature type="region of interest" description="Disordered" evidence="7">
    <location>
        <begin position="348"/>
        <end position="395"/>
    </location>
</feature>
<organism evidence="9 10">
    <name type="scientific">Emiliania huxleyi (strain CCMP1516)</name>
    <dbReference type="NCBI Taxonomy" id="280463"/>
    <lineage>
        <taxon>Eukaryota</taxon>
        <taxon>Haptista</taxon>
        <taxon>Haptophyta</taxon>
        <taxon>Prymnesiophyceae</taxon>
        <taxon>Isochrysidales</taxon>
        <taxon>Noelaerhabdaceae</taxon>
        <taxon>Emiliania</taxon>
    </lineage>
</organism>
<dbReference type="GeneID" id="17274220"/>
<evidence type="ECO:0000256" key="5">
    <source>
        <dbReference type="ARBA" id="ARBA00023187"/>
    </source>
</evidence>
<evidence type="ECO:0000256" key="4">
    <source>
        <dbReference type="ARBA" id="ARBA00022737"/>
    </source>
</evidence>
<dbReference type="eggNOG" id="KOG0007">
    <property type="taxonomic scope" value="Eukaryota"/>
</dbReference>
<dbReference type="AlphaFoldDB" id="A0A0D3JYT9"/>
<dbReference type="GO" id="GO:0003723">
    <property type="term" value="F:RNA binding"/>
    <property type="evidence" value="ECO:0007669"/>
    <property type="project" value="InterPro"/>
</dbReference>
<comment type="subcellular location">
    <subcellularLocation>
        <location evidence="1">Nucleus</location>
    </subcellularLocation>
</comment>
<dbReference type="PROSITE" id="PS50128">
    <property type="entry name" value="SURP"/>
    <property type="match status" value="1"/>
</dbReference>